<evidence type="ECO:0000256" key="3">
    <source>
        <dbReference type="ARBA" id="ARBA00022692"/>
    </source>
</evidence>
<gene>
    <name evidence="8" type="ORF">ACFPYI_16760</name>
</gene>
<feature type="transmembrane region" description="Helical" evidence="7">
    <location>
        <begin position="466"/>
        <end position="485"/>
    </location>
</feature>
<feature type="transmembrane region" description="Helical" evidence="7">
    <location>
        <begin position="531"/>
        <end position="551"/>
    </location>
</feature>
<sequence length="560" mass="57656">MVSFRASSPRGRIVVFALTVLGTALIAAAPTPEGLSIRGQYAIATTFFAASLWVTGAFPLAVTALSIPFVLTTFGVYAELDAALVGFADHLIFLFVAGFMLANALQKYDIDRRIALYLMARMGSSPRRLVLAVMLATAFLSMWVSNTATAAMMTPIALGVLAQVVGEQGVAAASGGAAGSGSPDAAPDGGAGSTGESTTTDGAPTGDGATAGIATDDGFTNIQVSMLLGTAYAASVGGVGTLIGTPPNAVLASQLNEILGYEIGFAQWLAIGIPVVVVTLPLVWALLVYVLYPPRVENVSDARQQAARYLEEEGALDPRGRRVAYIFAATAGLWVLGGLDTFLGGYLPDAVRVTVFGGEGLSLFGVEGHQGVLYYVMVGLAAVPALVLADTMEWDELVDIDWGVILLFGGGIALAGGLADTGATEWIADSVFGSLTGAPIVLVVGAVVLLVIFLTEVTSNTATSTVIVPILIGLGSAFAATLGLAEVEAAIFLATSGAIAASFAFALPVATPPNAIVFGSGYLEQRQMMRAGVVLNVLMTLVLTGLIWLLYQFVWPSVLF</sequence>
<evidence type="ECO:0000256" key="2">
    <source>
        <dbReference type="ARBA" id="ARBA00022448"/>
    </source>
</evidence>
<dbReference type="PANTHER" id="PTHR10283">
    <property type="entry name" value="SOLUTE CARRIER FAMILY 13 MEMBER"/>
    <property type="match status" value="1"/>
</dbReference>
<feature type="transmembrane region" description="Helical" evidence="7">
    <location>
        <begin position="126"/>
        <end position="144"/>
    </location>
</feature>
<accession>A0ABD5RQP5</accession>
<dbReference type="GO" id="GO:0016020">
    <property type="term" value="C:membrane"/>
    <property type="evidence" value="ECO:0007669"/>
    <property type="project" value="UniProtKB-SubCell"/>
</dbReference>
<keyword evidence="2" id="KW-0813">Transport</keyword>
<evidence type="ECO:0000256" key="5">
    <source>
        <dbReference type="ARBA" id="ARBA00023136"/>
    </source>
</evidence>
<evidence type="ECO:0000256" key="6">
    <source>
        <dbReference type="SAM" id="MobiDB-lite"/>
    </source>
</evidence>
<dbReference type="Proteomes" id="UP001596099">
    <property type="component" value="Unassembled WGS sequence"/>
</dbReference>
<name>A0ABD5RQP5_9EURY</name>
<evidence type="ECO:0000256" key="4">
    <source>
        <dbReference type="ARBA" id="ARBA00022989"/>
    </source>
</evidence>
<feature type="transmembrane region" description="Helical" evidence="7">
    <location>
        <begin position="41"/>
        <end position="71"/>
    </location>
</feature>
<feature type="transmembrane region" description="Helical" evidence="7">
    <location>
        <begin position="431"/>
        <end position="454"/>
    </location>
</feature>
<comment type="subcellular location">
    <subcellularLocation>
        <location evidence="1">Membrane</location>
        <topology evidence="1">Multi-pass membrane protein</topology>
    </subcellularLocation>
</comment>
<dbReference type="GO" id="GO:0015141">
    <property type="term" value="F:succinate transmembrane transporter activity"/>
    <property type="evidence" value="ECO:0007669"/>
    <property type="project" value="UniProtKB-ARBA"/>
</dbReference>
<feature type="transmembrane region" description="Helical" evidence="7">
    <location>
        <begin position="12"/>
        <end position="29"/>
    </location>
</feature>
<protein>
    <submittedName>
        <fullName evidence="8">SLC13 family permease</fullName>
    </submittedName>
</protein>
<dbReference type="Pfam" id="PF00939">
    <property type="entry name" value="Na_sulph_symp"/>
    <property type="match status" value="1"/>
</dbReference>
<dbReference type="PANTHER" id="PTHR10283:SF82">
    <property type="entry name" value="SOLUTE CARRIER FAMILY 13 MEMBER 2"/>
    <property type="match status" value="1"/>
</dbReference>
<reference evidence="8 9" key="1">
    <citation type="journal article" date="2019" name="Int. J. Syst. Evol. Microbiol.">
        <title>The Global Catalogue of Microorganisms (GCM) 10K type strain sequencing project: providing services to taxonomists for standard genome sequencing and annotation.</title>
        <authorList>
            <consortium name="The Broad Institute Genomics Platform"/>
            <consortium name="The Broad Institute Genome Sequencing Center for Infectious Disease"/>
            <person name="Wu L."/>
            <person name="Ma J."/>
        </authorList>
    </citation>
    <scope>NUCLEOTIDE SEQUENCE [LARGE SCALE GENOMIC DNA]</scope>
    <source>
        <strain evidence="8 9">CGMCC 1.12543</strain>
    </source>
</reference>
<evidence type="ECO:0000313" key="9">
    <source>
        <dbReference type="Proteomes" id="UP001596099"/>
    </source>
</evidence>
<feature type="transmembrane region" description="Helical" evidence="7">
    <location>
        <begin position="323"/>
        <end position="347"/>
    </location>
</feature>
<dbReference type="RefSeq" id="WP_247417000.1">
    <property type="nucleotide sequence ID" value="NZ_JALLGW010000001.1"/>
</dbReference>
<comment type="caution">
    <text evidence="8">The sequence shown here is derived from an EMBL/GenBank/DDBJ whole genome shotgun (WGS) entry which is preliminary data.</text>
</comment>
<dbReference type="InterPro" id="IPR031312">
    <property type="entry name" value="Na/sul_symport_CS"/>
</dbReference>
<evidence type="ECO:0000256" key="7">
    <source>
        <dbReference type="SAM" id="Phobius"/>
    </source>
</evidence>
<feature type="transmembrane region" description="Helical" evidence="7">
    <location>
        <begin position="401"/>
        <end position="419"/>
    </location>
</feature>
<feature type="region of interest" description="Disordered" evidence="6">
    <location>
        <begin position="175"/>
        <end position="210"/>
    </location>
</feature>
<evidence type="ECO:0000313" key="8">
    <source>
        <dbReference type="EMBL" id="MFC5972987.1"/>
    </source>
</evidence>
<evidence type="ECO:0000256" key="1">
    <source>
        <dbReference type="ARBA" id="ARBA00004141"/>
    </source>
</evidence>
<dbReference type="InterPro" id="IPR001898">
    <property type="entry name" value="SLC13A/DASS"/>
</dbReference>
<dbReference type="PROSITE" id="PS01271">
    <property type="entry name" value="NA_SULFATE"/>
    <property type="match status" value="1"/>
</dbReference>
<organism evidence="8 9">
    <name type="scientific">Halomarina salina</name>
    <dbReference type="NCBI Taxonomy" id="1872699"/>
    <lineage>
        <taxon>Archaea</taxon>
        <taxon>Methanobacteriati</taxon>
        <taxon>Methanobacteriota</taxon>
        <taxon>Stenosarchaea group</taxon>
        <taxon>Halobacteria</taxon>
        <taxon>Halobacteriales</taxon>
        <taxon>Natronomonadaceae</taxon>
        <taxon>Halomarina</taxon>
    </lineage>
</organism>
<dbReference type="AlphaFoldDB" id="A0ABD5RQP5"/>
<dbReference type="EMBL" id="JBHSQH010000001">
    <property type="protein sequence ID" value="MFC5972987.1"/>
    <property type="molecule type" value="Genomic_DNA"/>
</dbReference>
<feature type="transmembrane region" description="Helical" evidence="7">
    <location>
        <begin position="491"/>
        <end position="510"/>
    </location>
</feature>
<feature type="transmembrane region" description="Helical" evidence="7">
    <location>
        <begin position="372"/>
        <end position="389"/>
    </location>
</feature>
<keyword evidence="5 7" id="KW-0472">Membrane</keyword>
<feature type="transmembrane region" description="Helical" evidence="7">
    <location>
        <begin position="265"/>
        <end position="292"/>
    </location>
</feature>
<feature type="transmembrane region" description="Helical" evidence="7">
    <location>
        <begin position="83"/>
        <end position="105"/>
    </location>
</feature>
<proteinExistence type="predicted"/>
<keyword evidence="4 7" id="KW-1133">Transmembrane helix</keyword>
<keyword evidence="3 7" id="KW-0812">Transmembrane</keyword>
<keyword evidence="9" id="KW-1185">Reference proteome</keyword>